<evidence type="ECO:0000256" key="5">
    <source>
        <dbReference type="PIRSR" id="PIRSR602401-1"/>
    </source>
</evidence>
<feature type="transmembrane region" description="Helical" evidence="7">
    <location>
        <begin position="217"/>
        <end position="235"/>
    </location>
</feature>
<dbReference type="Gene3D" id="1.10.630.10">
    <property type="entry name" value="Cytochrome P450"/>
    <property type="match status" value="1"/>
</dbReference>
<dbReference type="AlphaFoldDB" id="A0A6A5ZKV9"/>
<sequence>MLTVFPPQTLVLAGVATFLLYYAGWVIYTLTFHPYAKYPGPLLAKITTWHRWYTLRYQIDENVRKPLHDRYGEFVRIAPDEVQISDPYAIDTISKFAKTDFYDNFDPGVGARVEIFAEKDERKHNQLKKLMFPLFRQESVAKYEGYVENILALFCQKMEEEVGEEVDLAKYIAKFSWDTVGEMIYSYEGGFGMLRDDIDYNGWMSMVKIMQWQTGQLGYVPYLIRVPYFLFQLLISGKTRKGLMGAMRTVKQLRALIRKRREREAAGEEFRPEDMLSKMLRMEEDEKVNWVEDDIVLTLNAFVWAGSDTTGSVLGMIVFFILSDKRVYRKLQTELHTTRSDGYISYQAATELPYLDACVNEGLRLHGILGIGFPRAVPTGGAEICGQYFPGGYKVSMNQNVTHLDKAIFGEDADDYRPERWMVKDEETVKAMHRHLHTFGYGNRSCLGKPIAMNEIYKFVPTVLSRYSFEVLKEPTVTRGWFQQPEGFVVKVSKRD</sequence>
<keyword evidence="6" id="KW-0560">Oxidoreductase</keyword>
<dbReference type="Proteomes" id="UP000799770">
    <property type="component" value="Unassembled WGS sequence"/>
</dbReference>
<reference evidence="8" key="1">
    <citation type="journal article" date="2020" name="Stud. Mycol.">
        <title>101 Dothideomycetes genomes: a test case for predicting lifestyles and emergence of pathogens.</title>
        <authorList>
            <person name="Haridas S."/>
            <person name="Albert R."/>
            <person name="Binder M."/>
            <person name="Bloem J."/>
            <person name="Labutti K."/>
            <person name="Salamov A."/>
            <person name="Andreopoulos B."/>
            <person name="Baker S."/>
            <person name="Barry K."/>
            <person name="Bills G."/>
            <person name="Bluhm B."/>
            <person name="Cannon C."/>
            <person name="Castanera R."/>
            <person name="Culley D."/>
            <person name="Daum C."/>
            <person name="Ezra D."/>
            <person name="Gonzalez J."/>
            <person name="Henrissat B."/>
            <person name="Kuo A."/>
            <person name="Liang C."/>
            <person name="Lipzen A."/>
            <person name="Lutzoni F."/>
            <person name="Magnuson J."/>
            <person name="Mondo S."/>
            <person name="Nolan M."/>
            <person name="Ohm R."/>
            <person name="Pangilinan J."/>
            <person name="Park H.-J."/>
            <person name="Ramirez L."/>
            <person name="Alfaro M."/>
            <person name="Sun H."/>
            <person name="Tritt A."/>
            <person name="Yoshinaga Y."/>
            <person name="Zwiers L.-H."/>
            <person name="Turgeon B."/>
            <person name="Goodwin S."/>
            <person name="Spatafora J."/>
            <person name="Crous P."/>
            <person name="Grigoriev I."/>
        </authorList>
    </citation>
    <scope>NUCLEOTIDE SEQUENCE</scope>
    <source>
        <strain evidence="8">CBS 627.86</strain>
    </source>
</reference>
<dbReference type="GO" id="GO:0016705">
    <property type="term" value="F:oxidoreductase activity, acting on paired donors, with incorporation or reduction of molecular oxygen"/>
    <property type="evidence" value="ECO:0007669"/>
    <property type="project" value="InterPro"/>
</dbReference>
<keyword evidence="7" id="KW-0812">Transmembrane</keyword>
<dbReference type="OrthoDB" id="3934656at2759"/>
<evidence type="ECO:0000256" key="2">
    <source>
        <dbReference type="ARBA" id="ARBA00010617"/>
    </source>
</evidence>
<dbReference type="GO" id="GO:0020037">
    <property type="term" value="F:heme binding"/>
    <property type="evidence" value="ECO:0007669"/>
    <property type="project" value="InterPro"/>
</dbReference>
<dbReference type="GO" id="GO:0005506">
    <property type="term" value="F:iron ion binding"/>
    <property type="evidence" value="ECO:0007669"/>
    <property type="project" value="InterPro"/>
</dbReference>
<keyword evidence="5 6" id="KW-0349">Heme</keyword>
<evidence type="ECO:0000313" key="9">
    <source>
        <dbReference type="Proteomes" id="UP000799770"/>
    </source>
</evidence>
<dbReference type="InterPro" id="IPR002401">
    <property type="entry name" value="Cyt_P450_E_grp-I"/>
</dbReference>
<keyword evidence="3 5" id="KW-0479">Metal-binding</keyword>
<gene>
    <name evidence="8" type="ORF">BDV96DRAFT_514514</name>
</gene>
<organism evidence="8 9">
    <name type="scientific">Lophiotrema nucula</name>
    <dbReference type="NCBI Taxonomy" id="690887"/>
    <lineage>
        <taxon>Eukaryota</taxon>
        <taxon>Fungi</taxon>
        <taxon>Dikarya</taxon>
        <taxon>Ascomycota</taxon>
        <taxon>Pezizomycotina</taxon>
        <taxon>Dothideomycetes</taxon>
        <taxon>Pleosporomycetidae</taxon>
        <taxon>Pleosporales</taxon>
        <taxon>Lophiotremataceae</taxon>
        <taxon>Lophiotrema</taxon>
    </lineage>
</organism>
<dbReference type="SUPFAM" id="SSF48264">
    <property type="entry name" value="Cytochrome P450"/>
    <property type="match status" value="1"/>
</dbReference>
<dbReference type="PROSITE" id="PS00086">
    <property type="entry name" value="CYTOCHROME_P450"/>
    <property type="match status" value="1"/>
</dbReference>
<dbReference type="GO" id="GO:0004497">
    <property type="term" value="F:monooxygenase activity"/>
    <property type="evidence" value="ECO:0007669"/>
    <property type="project" value="UniProtKB-KW"/>
</dbReference>
<dbReference type="Pfam" id="PF00067">
    <property type="entry name" value="p450"/>
    <property type="match status" value="1"/>
</dbReference>
<dbReference type="InterPro" id="IPR017972">
    <property type="entry name" value="Cyt_P450_CS"/>
</dbReference>
<feature type="transmembrane region" description="Helical" evidence="7">
    <location>
        <begin position="301"/>
        <end position="322"/>
    </location>
</feature>
<proteinExistence type="inferred from homology"/>
<feature type="transmembrane region" description="Helical" evidence="7">
    <location>
        <begin position="12"/>
        <end position="32"/>
    </location>
</feature>
<dbReference type="InterPro" id="IPR036396">
    <property type="entry name" value="Cyt_P450_sf"/>
</dbReference>
<dbReference type="PRINTS" id="PR00463">
    <property type="entry name" value="EP450I"/>
</dbReference>
<keyword evidence="4 5" id="KW-0408">Iron</keyword>
<evidence type="ECO:0000256" key="6">
    <source>
        <dbReference type="RuleBase" id="RU000461"/>
    </source>
</evidence>
<keyword evidence="7" id="KW-0472">Membrane</keyword>
<dbReference type="InterPro" id="IPR001128">
    <property type="entry name" value="Cyt_P450"/>
</dbReference>
<dbReference type="InterPro" id="IPR050121">
    <property type="entry name" value="Cytochrome_P450_monoxygenase"/>
</dbReference>
<dbReference type="PRINTS" id="PR00385">
    <property type="entry name" value="P450"/>
</dbReference>
<evidence type="ECO:0000313" key="8">
    <source>
        <dbReference type="EMBL" id="KAF2120232.1"/>
    </source>
</evidence>
<keyword evidence="6" id="KW-0503">Monooxygenase</keyword>
<name>A0A6A5ZKV9_9PLEO</name>
<protein>
    <submittedName>
        <fullName evidence="8">Cytochrome P450 oxidoreductase</fullName>
    </submittedName>
</protein>
<evidence type="ECO:0000256" key="7">
    <source>
        <dbReference type="SAM" id="Phobius"/>
    </source>
</evidence>
<keyword evidence="9" id="KW-1185">Reference proteome</keyword>
<evidence type="ECO:0000256" key="4">
    <source>
        <dbReference type="ARBA" id="ARBA00023004"/>
    </source>
</evidence>
<keyword evidence="7" id="KW-1133">Transmembrane helix</keyword>
<evidence type="ECO:0000256" key="3">
    <source>
        <dbReference type="ARBA" id="ARBA00022723"/>
    </source>
</evidence>
<dbReference type="PANTHER" id="PTHR24305:SF166">
    <property type="entry name" value="CYTOCHROME P450 12A4, MITOCHONDRIAL-RELATED"/>
    <property type="match status" value="1"/>
</dbReference>
<accession>A0A6A5ZKV9</accession>
<dbReference type="EMBL" id="ML977314">
    <property type="protein sequence ID" value="KAF2120232.1"/>
    <property type="molecule type" value="Genomic_DNA"/>
</dbReference>
<comment type="cofactor">
    <cofactor evidence="1 5">
        <name>heme</name>
        <dbReference type="ChEBI" id="CHEBI:30413"/>
    </cofactor>
</comment>
<comment type="similarity">
    <text evidence="2 6">Belongs to the cytochrome P450 family.</text>
</comment>
<dbReference type="PANTHER" id="PTHR24305">
    <property type="entry name" value="CYTOCHROME P450"/>
    <property type="match status" value="1"/>
</dbReference>
<feature type="binding site" description="axial binding residue" evidence="5">
    <location>
        <position position="446"/>
    </location>
    <ligand>
        <name>heme</name>
        <dbReference type="ChEBI" id="CHEBI:30413"/>
    </ligand>
    <ligandPart>
        <name>Fe</name>
        <dbReference type="ChEBI" id="CHEBI:18248"/>
    </ligandPart>
</feature>
<evidence type="ECO:0000256" key="1">
    <source>
        <dbReference type="ARBA" id="ARBA00001971"/>
    </source>
</evidence>